<dbReference type="GO" id="GO:0097527">
    <property type="term" value="P:necroptotic signaling pathway"/>
    <property type="evidence" value="ECO:0007669"/>
    <property type="project" value="TreeGrafter"/>
</dbReference>
<evidence type="ECO:0000259" key="20">
    <source>
        <dbReference type="PROSITE" id="PS50050"/>
    </source>
</evidence>
<evidence type="ECO:0000256" key="18">
    <source>
        <dbReference type="SAM" id="Phobius"/>
    </source>
</evidence>
<evidence type="ECO:0000256" key="11">
    <source>
        <dbReference type="ARBA" id="ARBA00023180"/>
    </source>
</evidence>
<evidence type="ECO:0000256" key="15">
    <source>
        <dbReference type="ARBA" id="ARBA00032502"/>
    </source>
</evidence>
<dbReference type="Pfam" id="PF00531">
    <property type="entry name" value="Death"/>
    <property type="match status" value="1"/>
</dbReference>
<dbReference type="GO" id="GO:0006924">
    <property type="term" value="P:activation-induced cell death of T cells"/>
    <property type="evidence" value="ECO:0007669"/>
    <property type="project" value="TreeGrafter"/>
</dbReference>
<evidence type="ECO:0000256" key="13">
    <source>
        <dbReference type="ARBA" id="ARBA00030181"/>
    </source>
</evidence>
<dbReference type="GO" id="GO:0006955">
    <property type="term" value="P:immune response"/>
    <property type="evidence" value="ECO:0007669"/>
    <property type="project" value="InterPro"/>
</dbReference>
<evidence type="ECO:0000256" key="9">
    <source>
        <dbReference type="ARBA" id="ARBA00023139"/>
    </source>
</evidence>
<keyword evidence="22" id="KW-1185">Reference proteome</keyword>
<dbReference type="GO" id="GO:0009897">
    <property type="term" value="C:external side of plasma membrane"/>
    <property type="evidence" value="ECO:0007669"/>
    <property type="project" value="TreeGrafter"/>
</dbReference>
<dbReference type="Gene3D" id="2.10.50.10">
    <property type="entry name" value="Tumor Necrosis Factor Receptor, subunit A, domain 2"/>
    <property type="match status" value="2"/>
</dbReference>
<dbReference type="GO" id="GO:0005031">
    <property type="term" value="F:tumor necrosis factor receptor activity"/>
    <property type="evidence" value="ECO:0007669"/>
    <property type="project" value="TreeGrafter"/>
</dbReference>
<keyword evidence="7" id="KW-0677">Repeat</keyword>
<evidence type="ECO:0000256" key="5">
    <source>
        <dbReference type="ARBA" id="ARBA00022703"/>
    </source>
</evidence>
<keyword evidence="9" id="KW-0564">Palmitate</keyword>
<comment type="caution">
    <text evidence="16">Lacks conserved residue(s) required for the propagation of feature annotation.</text>
</comment>
<name>A0A8C5MVQ9_9ANUR</name>
<organism evidence="21 22">
    <name type="scientific">Leptobrachium leishanense</name>
    <name type="common">Leishan spiny toad</name>
    <dbReference type="NCBI Taxonomy" id="445787"/>
    <lineage>
        <taxon>Eukaryota</taxon>
        <taxon>Metazoa</taxon>
        <taxon>Chordata</taxon>
        <taxon>Craniata</taxon>
        <taxon>Vertebrata</taxon>
        <taxon>Euteleostomi</taxon>
        <taxon>Amphibia</taxon>
        <taxon>Batrachia</taxon>
        <taxon>Anura</taxon>
        <taxon>Pelobatoidea</taxon>
        <taxon>Megophryidae</taxon>
        <taxon>Leptobrachium</taxon>
    </lineage>
</organism>
<evidence type="ECO:0000256" key="4">
    <source>
        <dbReference type="ARBA" id="ARBA00022475"/>
    </source>
</evidence>
<keyword evidence="18" id="KW-1133">Transmembrane helix</keyword>
<dbReference type="AlphaFoldDB" id="A0A8C5MVQ9"/>
<dbReference type="GO" id="GO:0097192">
    <property type="term" value="P:extrinsic apoptotic signaling pathway in absence of ligand"/>
    <property type="evidence" value="ECO:0007669"/>
    <property type="project" value="TreeGrafter"/>
</dbReference>
<feature type="domain" description="TNFR-Cys" evidence="20">
    <location>
        <begin position="184"/>
        <end position="226"/>
    </location>
</feature>
<evidence type="ECO:0000259" key="19">
    <source>
        <dbReference type="PROSITE" id="PS50017"/>
    </source>
</evidence>
<feature type="transmembrane region" description="Helical" evidence="18">
    <location>
        <begin position="236"/>
        <end position="255"/>
    </location>
</feature>
<feature type="compositionally biased region" description="Basic and acidic residues" evidence="17">
    <location>
        <begin position="279"/>
        <end position="290"/>
    </location>
</feature>
<feature type="region of interest" description="Disordered" evidence="17">
    <location>
        <begin position="265"/>
        <end position="299"/>
    </location>
</feature>
<dbReference type="SUPFAM" id="SSF47986">
    <property type="entry name" value="DEATH domain"/>
    <property type="match status" value="1"/>
</dbReference>
<keyword evidence="18" id="KW-0472">Membrane</keyword>
<dbReference type="PRINTS" id="PR01680">
    <property type="entry name" value="TNFACTORR6"/>
</dbReference>
<keyword evidence="10" id="KW-1015">Disulfide bond</keyword>
<keyword evidence="6" id="KW-0732">Signal</keyword>
<dbReference type="GO" id="GO:0005516">
    <property type="term" value="F:calmodulin binding"/>
    <property type="evidence" value="ECO:0007669"/>
    <property type="project" value="UniProtKB-KW"/>
</dbReference>
<comment type="subcellular location">
    <subcellularLocation>
        <location evidence="1">Cell membrane</location>
        <topology evidence="1">Single-pass type I membrane protein</topology>
    </subcellularLocation>
    <subcellularLocation>
        <location evidence="2">Membrane raft</location>
    </subcellularLocation>
</comment>
<dbReference type="GO" id="GO:0043066">
    <property type="term" value="P:negative regulation of apoptotic process"/>
    <property type="evidence" value="ECO:0007669"/>
    <property type="project" value="TreeGrafter"/>
</dbReference>
<evidence type="ECO:0000256" key="10">
    <source>
        <dbReference type="ARBA" id="ARBA00023157"/>
    </source>
</evidence>
<dbReference type="Gene3D" id="1.10.533.10">
    <property type="entry name" value="Death Domain, Fas"/>
    <property type="match status" value="1"/>
</dbReference>
<protein>
    <recommendedName>
        <fullName evidence="3">Tumor necrosis factor receptor superfamily member 6</fullName>
    </recommendedName>
    <alternativeName>
        <fullName evidence="14">Apo-1 antigen</fullName>
    </alternativeName>
    <alternativeName>
        <fullName evidence="15">Apoptosis-mediating surface antigen FAS</fullName>
    </alternativeName>
    <alternativeName>
        <fullName evidence="13">FASLG receptor</fullName>
    </alternativeName>
</protein>
<dbReference type="PANTHER" id="PTHR46874:SF1">
    <property type="entry name" value="TUMOR NECROSIS FACTOR RECEPTOR SUPERFAMILY MEMBER 6"/>
    <property type="match status" value="1"/>
</dbReference>
<accession>A0A8C5MVQ9</accession>
<evidence type="ECO:0000256" key="2">
    <source>
        <dbReference type="ARBA" id="ARBA00004285"/>
    </source>
</evidence>
<keyword evidence="12" id="KW-0449">Lipoprotein</keyword>
<evidence type="ECO:0000256" key="3">
    <source>
        <dbReference type="ARBA" id="ARBA00015761"/>
    </source>
</evidence>
<evidence type="ECO:0000256" key="6">
    <source>
        <dbReference type="ARBA" id="ARBA00022729"/>
    </source>
</evidence>
<feature type="domain" description="TNFR-Cys" evidence="20">
    <location>
        <begin position="140"/>
        <end position="183"/>
    </location>
</feature>
<keyword evidence="4" id="KW-1003">Cell membrane</keyword>
<dbReference type="GO" id="GO:0031265">
    <property type="term" value="C:CD95 death-inducing signaling complex"/>
    <property type="evidence" value="ECO:0007669"/>
    <property type="project" value="TreeGrafter"/>
</dbReference>
<dbReference type="OrthoDB" id="8848202at2759"/>
<evidence type="ECO:0000256" key="1">
    <source>
        <dbReference type="ARBA" id="ARBA00004251"/>
    </source>
</evidence>
<dbReference type="GeneTree" id="ENSGT00950000183126"/>
<dbReference type="InterPro" id="IPR008063">
    <property type="entry name" value="Fas_rcpt"/>
</dbReference>
<keyword evidence="8" id="KW-0112">Calmodulin-binding</keyword>
<feature type="domain" description="Death" evidence="19">
    <location>
        <begin position="372"/>
        <end position="424"/>
    </location>
</feature>
<reference evidence="21" key="2">
    <citation type="submission" date="2025-09" db="UniProtKB">
        <authorList>
            <consortium name="Ensembl"/>
        </authorList>
    </citation>
    <scope>IDENTIFICATION</scope>
</reference>
<evidence type="ECO:0000313" key="21">
    <source>
        <dbReference type="Ensembl" id="ENSLLEP00000019754.1"/>
    </source>
</evidence>
<evidence type="ECO:0000256" key="17">
    <source>
        <dbReference type="SAM" id="MobiDB-lite"/>
    </source>
</evidence>
<dbReference type="InterPro" id="IPR001368">
    <property type="entry name" value="TNFR/NGFR_Cys_rich_reg"/>
</dbReference>
<dbReference type="Proteomes" id="UP000694569">
    <property type="component" value="Unplaced"/>
</dbReference>
<dbReference type="SUPFAM" id="SSF57586">
    <property type="entry name" value="TNF receptor-like"/>
    <property type="match status" value="2"/>
</dbReference>
<dbReference type="InterPro" id="IPR000488">
    <property type="entry name" value="Death_dom"/>
</dbReference>
<evidence type="ECO:0000256" key="14">
    <source>
        <dbReference type="ARBA" id="ARBA00032338"/>
    </source>
</evidence>
<sequence>MKKCINLRNHTNSITSWKQRPSGCWHLLLQKYRKETFSLRGVCQHRKICITNIQDTYMAKDHNMNVLTGSLFILVVACSAGIELNRLNKYKITGLSRHKREDQCAPEYYLEGGHCCKPCSAGTYAQSPCAENYGKSNCEPCTDGQDYMDLPNIYSKCIRCGICDTGHGLETHSRCTITKNIQCKCQVGYFCNNTEATSGSCSKCLPCTKCDRGVQEPCTVKKDAVCKVLVDRHHHLILGSILFAVIGFLLMLWYLCNQKKRKRENVSRKPEGESNPEVPQRENDNIRPEEGESNPEVPLRENYDIRPEEGESNPGVPLLTFSAQGDANVSLCPPELEDINLMPELQYFAVTMNYVETKCFARKTISNTAIIEDIEYIQNNNDKKYELLKAWYQDNGQKGAFKKLLDTLVESGRRVTAEQLLKNLKERLIKKQANDI</sequence>
<dbReference type="SMART" id="SM00208">
    <property type="entry name" value="TNFR"/>
    <property type="match status" value="3"/>
</dbReference>
<feature type="repeat" description="TNFR-Cys" evidence="16">
    <location>
        <begin position="184"/>
        <end position="226"/>
    </location>
</feature>
<keyword evidence="18" id="KW-0812">Transmembrane</keyword>
<dbReference type="Ensembl" id="ENSLLET00000020530.1">
    <property type="protein sequence ID" value="ENSLLEP00000019754.1"/>
    <property type="gene ID" value="ENSLLEG00000012533.1"/>
</dbReference>
<dbReference type="Pfam" id="PF00020">
    <property type="entry name" value="TNFR_c6"/>
    <property type="match status" value="1"/>
</dbReference>
<dbReference type="PROSITE" id="PS50017">
    <property type="entry name" value="DEATH_DOMAIN"/>
    <property type="match status" value="1"/>
</dbReference>
<dbReference type="PANTHER" id="PTHR46874">
    <property type="entry name" value="TUMOR NECROSIS FACTOR RECEPTOR SUPERFAMILY MEMBER 6"/>
    <property type="match status" value="1"/>
</dbReference>
<evidence type="ECO:0000256" key="8">
    <source>
        <dbReference type="ARBA" id="ARBA00022860"/>
    </source>
</evidence>
<evidence type="ECO:0000313" key="22">
    <source>
        <dbReference type="Proteomes" id="UP000694569"/>
    </source>
</evidence>
<dbReference type="InterPro" id="IPR011029">
    <property type="entry name" value="DEATH-like_dom_sf"/>
</dbReference>
<proteinExistence type="predicted"/>
<reference evidence="21" key="1">
    <citation type="submission" date="2025-08" db="UniProtKB">
        <authorList>
            <consortium name="Ensembl"/>
        </authorList>
    </citation>
    <scope>IDENTIFICATION</scope>
</reference>
<dbReference type="GO" id="GO:0045121">
    <property type="term" value="C:membrane raft"/>
    <property type="evidence" value="ECO:0007669"/>
    <property type="project" value="UniProtKB-SubCell"/>
</dbReference>
<keyword evidence="11" id="KW-0325">Glycoprotein</keyword>
<evidence type="ECO:0000256" key="7">
    <source>
        <dbReference type="ARBA" id="ARBA00022737"/>
    </source>
</evidence>
<feature type="repeat" description="TNFR-Cys" evidence="16">
    <location>
        <begin position="140"/>
        <end position="183"/>
    </location>
</feature>
<dbReference type="GO" id="GO:0032872">
    <property type="term" value="P:regulation of stress-activated MAPK cascade"/>
    <property type="evidence" value="ECO:0007669"/>
    <property type="project" value="TreeGrafter"/>
</dbReference>
<dbReference type="GO" id="GO:0097049">
    <property type="term" value="P:motor neuron apoptotic process"/>
    <property type="evidence" value="ECO:0007669"/>
    <property type="project" value="TreeGrafter"/>
</dbReference>
<evidence type="ECO:0000256" key="16">
    <source>
        <dbReference type="PROSITE-ProRule" id="PRU00206"/>
    </source>
</evidence>
<evidence type="ECO:0000256" key="12">
    <source>
        <dbReference type="ARBA" id="ARBA00023288"/>
    </source>
</evidence>
<dbReference type="PROSITE" id="PS50050">
    <property type="entry name" value="TNFR_NGFR_2"/>
    <property type="match status" value="2"/>
</dbReference>
<keyword evidence="5" id="KW-0053">Apoptosis</keyword>